<reference evidence="2 3" key="1">
    <citation type="submission" date="2018-06" db="EMBL/GenBank/DDBJ databases">
        <title>Genomic Encyclopedia of Type Strains, Phase IV (KMG-IV): sequencing the most valuable type-strain genomes for metagenomic binning, comparative biology and taxonomic classification.</title>
        <authorList>
            <person name="Goeker M."/>
        </authorList>
    </citation>
    <scope>NUCLEOTIDE SEQUENCE [LARGE SCALE GENOMIC DNA]</scope>
    <source>
        <strain evidence="2 3">DSM 15140</strain>
    </source>
</reference>
<evidence type="ECO:0000313" key="2">
    <source>
        <dbReference type="EMBL" id="RBO91127.1"/>
    </source>
</evidence>
<dbReference type="RefSeq" id="WP_113870202.1">
    <property type="nucleotide sequence ID" value="NZ_BAABQN010000022.1"/>
</dbReference>
<sequence length="88" mass="10761">MQRSTMNTQEAAEYLGVHPNTIRKYVGEEHLPVLRFPGRRKWLFRRDLIDEWIEEKSKPQVYVNEVRHEEKEYPYEYTTQGKIRVLRP</sequence>
<dbReference type="Gene3D" id="1.10.10.10">
    <property type="entry name" value="Winged helix-like DNA-binding domain superfamily/Winged helix DNA-binding domain"/>
    <property type="match status" value="1"/>
</dbReference>
<dbReference type="InterPro" id="IPR009061">
    <property type="entry name" value="DNA-bd_dom_put_sf"/>
</dbReference>
<evidence type="ECO:0000259" key="1">
    <source>
        <dbReference type="Pfam" id="PF12728"/>
    </source>
</evidence>
<dbReference type="NCBIfam" id="TIGR01764">
    <property type="entry name" value="excise"/>
    <property type="match status" value="1"/>
</dbReference>
<evidence type="ECO:0000313" key="3">
    <source>
        <dbReference type="Proteomes" id="UP000252254"/>
    </source>
</evidence>
<accession>A0A366DM09</accession>
<dbReference type="InterPro" id="IPR036388">
    <property type="entry name" value="WH-like_DNA-bd_sf"/>
</dbReference>
<dbReference type="OrthoDB" id="515428at2"/>
<proteinExistence type="predicted"/>
<dbReference type="GO" id="GO:0003677">
    <property type="term" value="F:DNA binding"/>
    <property type="evidence" value="ECO:0007669"/>
    <property type="project" value="InterPro"/>
</dbReference>
<keyword evidence="3" id="KW-1185">Reference proteome</keyword>
<dbReference type="InterPro" id="IPR041657">
    <property type="entry name" value="HTH_17"/>
</dbReference>
<dbReference type="EMBL" id="QNRI01000021">
    <property type="protein sequence ID" value="RBO91127.1"/>
    <property type="molecule type" value="Genomic_DNA"/>
</dbReference>
<protein>
    <submittedName>
        <fullName evidence="2">Excisionase family DNA binding protein</fullName>
    </submittedName>
</protein>
<feature type="domain" description="Helix-turn-helix" evidence="1">
    <location>
        <begin position="6"/>
        <end position="56"/>
    </location>
</feature>
<dbReference type="InterPro" id="IPR010093">
    <property type="entry name" value="SinI_DNA-bd"/>
</dbReference>
<comment type="caution">
    <text evidence="2">The sequence shown here is derived from an EMBL/GenBank/DDBJ whole genome shotgun (WGS) entry which is preliminary data.</text>
</comment>
<name>A0A366DM09_9BACI</name>
<dbReference type="Pfam" id="PF12728">
    <property type="entry name" value="HTH_17"/>
    <property type="match status" value="1"/>
</dbReference>
<gene>
    <name evidence="2" type="ORF">DES48_1215</name>
</gene>
<dbReference type="AlphaFoldDB" id="A0A366DM09"/>
<dbReference type="SUPFAM" id="SSF46955">
    <property type="entry name" value="Putative DNA-binding domain"/>
    <property type="match status" value="1"/>
</dbReference>
<dbReference type="Proteomes" id="UP000252254">
    <property type="component" value="Unassembled WGS sequence"/>
</dbReference>
<organism evidence="2 3">
    <name type="scientific">Paraliobacillus ryukyuensis</name>
    <dbReference type="NCBI Taxonomy" id="200904"/>
    <lineage>
        <taxon>Bacteria</taxon>
        <taxon>Bacillati</taxon>
        <taxon>Bacillota</taxon>
        <taxon>Bacilli</taxon>
        <taxon>Bacillales</taxon>
        <taxon>Bacillaceae</taxon>
        <taxon>Paraliobacillus</taxon>
    </lineage>
</organism>